<gene>
    <name evidence="2" type="ORF">SHELI_v1c05980</name>
</gene>
<accession>A0A1B3SKT3</accession>
<proteinExistence type="predicted"/>
<evidence type="ECO:0000313" key="2">
    <source>
        <dbReference type="EMBL" id="AOG60549.1"/>
    </source>
</evidence>
<dbReference type="OrthoDB" id="389827at2"/>
<dbReference type="KEGG" id="shj:SHELI_v1c05980"/>
<reference evidence="2 3" key="1">
    <citation type="submission" date="2016-08" db="EMBL/GenBank/DDBJ databases">
        <title>Complete genome sequence of Spiroplasma helicoides TABS-2 (DSM 22551).</title>
        <authorList>
            <person name="Shen W.-Y."/>
            <person name="Lo W.-S."/>
            <person name="Lai Y.-C."/>
            <person name="Kuo C.-H."/>
        </authorList>
    </citation>
    <scope>NUCLEOTIDE SEQUENCE [LARGE SCALE GENOMIC DNA]</scope>
    <source>
        <strain evidence="2 3">TABS-2</strain>
    </source>
</reference>
<evidence type="ECO:0000313" key="3">
    <source>
        <dbReference type="Proteomes" id="UP000094378"/>
    </source>
</evidence>
<keyword evidence="3" id="KW-1185">Reference proteome</keyword>
<dbReference type="EMBL" id="CP017015">
    <property type="protein sequence ID" value="AOG60549.1"/>
    <property type="molecule type" value="Genomic_DNA"/>
</dbReference>
<evidence type="ECO:0000256" key="1">
    <source>
        <dbReference type="SAM" id="MobiDB-lite"/>
    </source>
</evidence>
<feature type="region of interest" description="Disordered" evidence="1">
    <location>
        <begin position="1"/>
        <end position="33"/>
    </location>
</feature>
<feature type="region of interest" description="Disordered" evidence="1">
    <location>
        <begin position="125"/>
        <end position="158"/>
    </location>
</feature>
<dbReference type="Proteomes" id="UP000094378">
    <property type="component" value="Chromosome"/>
</dbReference>
<sequence>MEKQARKKSVTQPKGMMAIKETGSDEKMKSGRVVQKPKILETKVSRTDMMAQSNAINAFKKKGKNDISILPKGIQESLKQKERIDKALNAELGSNTVDAIKKKYEFYSKPINLKKAKEITESRNSYFEEKRNKKTKGPVIAKESKKVNKHLAQKVNPK</sequence>
<dbReference type="STRING" id="216938.SHELI_v1c05980"/>
<feature type="compositionally biased region" description="Basic residues" evidence="1">
    <location>
        <begin position="147"/>
        <end position="158"/>
    </location>
</feature>
<name>A0A1B3SKT3_9MOLU</name>
<protein>
    <submittedName>
        <fullName evidence="2">Uncharacterized protein</fullName>
    </submittedName>
</protein>
<organism evidence="2 3">
    <name type="scientific">Spiroplasma helicoides</name>
    <dbReference type="NCBI Taxonomy" id="216938"/>
    <lineage>
        <taxon>Bacteria</taxon>
        <taxon>Bacillati</taxon>
        <taxon>Mycoplasmatota</taxon>
        <taxon>Mollicutes</taxon>
        <taxon>Entomoplasmatales</taxon>
        <taxon>Spiroplasmataceae</taxon>
        <taxon>Spiroplasma</taxon>
    </lineage>
</organism>
<dbReference type="AlphaFoldDB" id="A0A1B3SKT3"/>
<dbReference type="RefSeq" id="WP_069116575.1">
    <property type="nucleotide sequence ID" value="NZ_CP017015.1"/>
</dbReference>